<accession>A0A6V7UE41</accession>
<protein>
    <submittedName>
        <fullName evidence="1">Uncharacterized protein</fullName>
    </submittedName>
</protein>
<organism evidence="1 2">
    <name type="scientific">Meloidogyne enterolobii</name>
    <name type="common">Root-knot nematode worm</name>
    <name type="synonym">Meloidogyne mayaguensis</name>
    <dbReference type="NCBI Taxonomy" id="390850"/>
    <lineage>
        <taxon>Eukaryota</taxon>
        <taxon>Metazoa</taxon>
        <taxon>Ecdysozoa</taxon>
        <taxon>Nematoda</taxon>
        <taxon>Chromadorea</taxon>
        <taxon>Rhabditida</taxon>
        <taxon>Tylenchina</taxon>
        <taxon>Tylenchomorpha</taxon>
        <taxon>Tylenchoidea</taxon>
        <taxon>Meloidogynidae</taxon>
        <taxon>Meloidogyninae</taxon>
        <taxon>Meloidogyne</taxon>
    </lineage>
</organism>
<dbReference type="AlphaFoldDB" id="A0A6V7UE41"/>
<evidence type="ECO:0000313" key="1">
    <source>
        <dbReference type="EMBL" id="CAD2155313.1"/>
    </source>
</evidence>
<sequence length="60" mass="7085">MVMPMLFLEKLKYLLMLTQLVLKQYLLLLDALDVLPLLQLIELVVYAFFPRQPNYKESLG</sequence>
<proteinExistence type="predicted"/>
<comment type="caution">
    <text evidence="1">The sequence shown here is derived from an EMBL/GenBank/DDBJ whole genome shotgun (WGS) entry which is preliminary data.</text>
</comment>
<gene>
    <name evidence="1" type="ORF">MENT_LOCUS11829</name>
</gene>
<dbReference type="EMBL" id="CAJEWN010000058">
    <property type="protein sequence ID" value="CAD2155313.1"/>
    <property type="molecule type" value="Genomic_DNA"/>
</dbReference>
<reference evidence="1 2" key="1">
    <citation type="submission" date="2020-08" db="EMBL/GenBank/DDBJ databases">
        <authorList>
            <person name="Koutsovoulos G."/>
            <person name="Danchin GJ E."/>
        </authorList>
    </citation>
    <scope>NUCLEOTIDE SEQUENCE [LARGE SCALE GENOMIC DNA]</scope>
</reference>
<evidence type="ECO:0000313" key="2">
    <source>
        <dbReference type="Proteomes" id="UP000580250"/>
    </source>
</evidence>
<name>A0A6V7UE41_MELEN</name>
<dbReference type="Proteomes" id="UP000580250">
    <property type="component" value="Unassembled WGS sequence"/>
</dbReference>